<feature type="transmembrane region" description="Helical" evidence="1">
    <location>
        <begin position="266"/>
        <end position="284"/>
    </location>
</feature>
<feature type="transmembrane region" description="Helical" evidence="1">
    <location>
        <begin position="73"/>
        <end position="94"/>
    </location>
</feature>
<dbReference type="EMBL" id="FNCE01000014">
    <property type="protein sequence ID" value="SDG45943.1"/>
    <property type="molecule type" value="Genomic_DNA"/>
</dbReference>
<feature type="transmembrane region" description="Helical" evidence="1">
    <location>
        <begin position="184"/>
        <end position="206"/>
    </location>
</feature>
<accession>A0A1G7UEN9</accession>
<proteinExistence type="predicted"/>
<feature type="domain" description="EamA" evidence="2">
    <location>
        <begin position="153"/>
        <end position="278"/>
    </location>
</feature>
<feature type="transmembrane region" description="Helical" evidence="1">
    <location>
        <begin position="238"/>
        <end position="260"/>
    </location>
</feature>
<gene>
    <name evidence="3" type="ORF">SAMN05216241_1149</name>
</gene>
<sequence>MSDGERSNSPGLGIGAVCLGVLCLASMDALAKWLGQAYPIIQIVFFRTLFALPPVAVLAYVSGGFQLLRPERLWVHLLRGLLGTGAILFFFTALRYMPLATVWTIAFSAPLIVTALSRPLLGEPVGIRRWAGVLVGFAGVLIVIQPGTAGFEWAMLLALAGTLSYSLLLMTARKFAASETAPAMVLFNMLVPLVIATVITPTVWTMPAGWDWLAFVGAGLLGGSAMIFLTLGYRLAPAAVVAPFDYTALIWSVALGWLIWRDWPTPATWAGAVLIVAAGLYVAYRETRVHRRAEPPATDAR</sequence>
<dbReference type="InterPro" id="IPR000620">
    <property type="entry name" value="EamA_dom"/>
</dbReference>
<dbReference type="PANTHER" id="PTHR22911:SF103">
    <property type="entry name" value="BLR2811 PROTEIN"/>
    <property type="match status" value="1"/>
</dbReference>
<dbReference type="Pfam" id="PF00892">
    <property type="entry name" value="EamA"/>
    <property type="match status" value="2"/>
</dbReference>
<dbReference type="RefSeq" id="WP_218119214.1">
    <property type="nucleotide sequence ID" value="NZ_FNCE01000014.1"/>
</dbReference>
<keyword evidence="1" id="KW-0472">Membrane</keyword>
<dbReference type="SUPFAM" id="SSF103481">
    <property type="entry name" value="Multidrug resistance efflux transporter EmrE"/>
    <property type="match status" value="2"/>
</dbReference>
<dbReference type="AlphaFoldDB" id="A0A1G7UEN9"/>
<feature type="transmembrane region" description="Helical" evidence="1">
    <location>
        <begin position="153"/>
        <end position="172"/>
    </location>
</feature>
<feature type="transmembrane region" description="Helical" evidence="1">
    <location>
        <begin position="100"/>
        <end position="118"/>
    </location>
</feature>
<evidence type="ECO:0000259" key="2">
    <source>
        <dbReference type="Pfam" id="PF00892"/>
    </source>
</evidence>
<evidence type="ECO:0000256" key="1">
    <source>
        <dbReference type="SAM" id="Phobius"/>
    </source>
</evidence>
<evidence type="ECO:0000313" key="4">
    <source>
        <dbReference type="Proteomes" id="UP000199415"/>
    </source>
</evidence>
<keyword evidence="1" id="KW-0812">Transmembrane</keyword>
<dbReference type="STRING" id="1082479.SAMN05216241_1149"/>
<feature type="transmembrane region" description="Helical" evidence="1">
    <location>
        <begin position="212"/>
        <end position="231"/>
    </location>
</feature>
<feature type="domain" description="EamA" evidence="2">
    <location>
        <begin position="12"/>
        <end position="144"/>
    </location>
</feature>
<evidence type="ECO:0000313" key="3">
    <source>
        <dbReference type="EMBL" id="SDG45943.1"/>
    </source>
</evidence>
<reference evidence="3 4" key="1">
    <citation type="submission" date="2016-10" db="EMBL/GenBank/DDBJ databases">
        <authorList>
            <person name="de Groot N.N."/>
        </authorList>
    </citation>
    <scope>NUCLEOTIDE SEQUENCE [LARGE SCALE GENOMIC DNA]</scope>
    <source>
        <strain evidence="3 4">DSM 25584</strain>
    </source>
</reference>
<feature type="transmembrane region" description="Helical" evidence="1">
    <location>
        <begin position="40"/>
        <end position="61"/>
    </location>
</feature>
<dbReference type="PANTHER" id="PTHR22911">
    <property type="entry name" value="ACYL-MALONYL CONDENSING ENZYME-RELATED"/>
    <property type="match status" value="1"/>
</dbReference>
<feature type="transmembrane region" description="Helical" evidence="1">
    <location>
        <begin position="12"/>
        <end position="34"/>
    </location>
</feature>
<keyword evidence="1" id="KW-1133">Transmembrane helix</keyword>
<keyword evidence="4" id="KW-1185">Reference proteome</keyword>
<dbReference type="GO" id="GO:0016020">
    <property type="term" value="C:membrane"/>
    <property type="evidence" value="ECO:0007669"/>
    <property type="project" value="InterPro"/>
</dbReference>
<organism evidence="3 4">
    <name type="scientific">Limimonas halophila</name>
    <dbReference type="NCBI Taxonomy" id="1082479"/>
    <lineage>
        <taxon>Bacteria</taxon>
        <taxon>Pseudomonadati</taxon>
        <taxon>Pseudomonadota</taxon>
        <taxon>Alphaproteobacteria</taxon>
        <taxon>Rhodospirillales</taxon>
        <taxon>Rhodovibrionaceae</taxon>
        <taxon>Limimonas</taxon>
    </lineage>
</organism>
<dbReference type="Gene3D" id="1.10.3730.20">
    <property type="match status" value="1"/>
</dbReference>
<dbReference type="Proteomes" id="UP000199415">
    <property type="component" value="Unassembled WGS sequence"/>
</dbReference>
<protein>
    <submittedName>
        <fullName evidence="3">EamA domain-containing membrane protein RarD</fullName>
    </submittedName>
</protein>
<name>A0A1G7UEN9_9PROT</name>
<feature type="transmembrane region" description="Helical" evidence="1">
    <location>
        <begin position="130"/>
        <end position="147"/>
    </location>
</feature>
<dbReference type="InterPro" id="IPR037185">
    <property type="entry name" value="EmrE-like"/>
</dbReference>